<sequence length="506" mass="57525">MVVFIIGFFSVPHVFAETDNDTILFTDPDEFYTIELPNDRWWESQDKAGQSWVLHSPNGESIIRIISYGGADQNLTDRDILNEIQQKNHWYCVNQVYNDIIFEWAGCYKFQKLDKEITYTNEGRKLQMMDMTYTTNAKNYSIAARLFDGYNYFEITSRTTIDGSKADPETLQQIKEIIKSIVLLDPLTFAGIPNQTQAMIMASDLGVTESDIINNNIDFWQFKNHKKYQNTENNFSIEYPAEFVVEEDYDSAHGTTGHVRFYPESPGNFYLSVFGKIVNVETDEGGVLEHHLLNAKNWFGTGDNEMKNIKKFTKEVNGLKHNIIEFDEVDSTDTPFSTPYVYHHMNSWVIVEDEVWEINSFTAVTAIAVVLTSAFPDITSQMDSKEISELVSESSTLGLQHYIESFEIKKTVSVPAPVTSMPDWIKNNAGWWAEGQIDDASFLQGISYLIQNNIIVVSPTDAGSESSGAIPDWVKNNAGWWATDRIGDEAFVNAITYLVQQGLIQV</sequence>
<reference evidence="1" key="1">
    <citation type="journal article" date="2014" name="Genome Biol. Evol.">
        <title>Pangenome evidence for extensive interdomain horizontal transfer affecting lineage core and shell genes in uncultured planktonic thaumarchaeota and euryarchaeota.</title>
        <authorList>
            <person name="Deschamps P."/>
            <person name="Zivanovic Y."/>
            <person name="Moreira D."/>
            <person name="Rodriguez-Valera F."/>
            <person name="Lopez-Garcia P."/>
        </authorList>
    </citation>
    <scope>NUCLEOTIDE SEQUENCE</scope>
</reference>
<evidence type="ECO:0008006" key="2">
    <source>
        <dbReference type="Google" id="ProtNLM"/>
    </source>
</evidence>
<protein>
    <recommendedName>
        <fullName evidence="2">Secreted periplasmic Zn-dependent protease</fullName>
    </recommendedName>
</protein>
<organism evidence="1">
    <name type="scientific">uncultured marine thaumarchaeote KM3_162_H04</name>
    <dbReference type="NCBI Taxonomy" id="1456033"/>
    <lineage>
        <taxon>Archaea</taxon>
        <taxon>Nitrososphaerota</taxon>
        <taxon>environmental samples</taxon>
    </lineage>
</organism>
<accession>A0A075GMR2</accession>
<proteinExistence type="predicted"/>
<name>A0A075GMR2_9ARCH</name>
<evidence type="ECO:0000313" key="1">
    <source>
        <dbReference type="EMBL" id="AIF03237.1"/>
    </source>
</evidence>
<dbReference type="EMBL" id="KF900674">
    <property type="protein sequence ID" value="AIF03237.1"/>
    <property type="molecule type" value="Genomic_DNA"/>
</dbReference>
<dbReference type="AlphaFoldDB" id="A0A075GMR2"/>